<evidence type="ECO:0000256" key="1">
    <source>
        <dbReference type="SAM" id="MobiDB-lite"/>
    </source>
</evidence>
<name>A0A4Y7SBT3_COPMI</name>
<dbReference type="Proteomes" id="UP000298030">
    <property type="component" value="Unassembled WGS sequence"/>
</dbReference>
<reference evidence="2 3" key="1">
    <citation type="journal article" date="2019" name="Nat. Ecol. Evol.">
        <title>Megaphylogeny resolves global patterns of mushroom evolution.</title>
        <authorList>
            <person name="Varga T."/>
            <person name="Krizsan K."/>
            <person name="Foldi C."/>
            <person name="Dima B."/>
            <person name="Sanchez-Garcia M."/>
            <person name="Sanchez-Ramirez S."/>
            <person name="Szollosi G.J."/>
            <person name="Szarkandi J.G."/>
            <person name="Papp V."/>
            <person name="Albert L."/>
            <person name="Andreopoulos W."/>
            <person name="Angelini C."/>
            <person name="Antonin V."/>
            <person name="Barry K.W."/>
            <person name="Bougher N.L."/>
            <person name="Buchanan P."/>
            <person name="Buyck B."/>
            <person name="Bense V."/>
            <person name="Catcheside P."/>
            <person name="Chovatia M."/>
            <person name="Cooper J."/>
            <person name="Damon W."/>
            <person name="Desjardin D."/>
            <person name="Finy P."/>
            <person name="Geml J."/>
            <person name="Haridas S."/>
            <person name="Hughes K."/>
            <person name="Justo A."/>
            <person name="Karasinski D."/>
            <person name="Kautmanova I."/>
            <person name="Kiss B."/>
            <person name="Kocsube S."/>
            <person name="Kotiranta H."/>
            <person name="LaButti K.M."/>
            <person name="Lechner B.E."/>
            <person name="Liimatainen K."/>
            <person name="Lipzen A."/>
            <person name="Lukacs Z."/>
            <person name="Mihaltcheva S."/>
            <person name="Morgado L.N."/>
            <person name="Niskanen T."/>
            <person name="Noordeloos M.E."/>
            <person name="Ohm R.A."/>
            <person name="Ortiz-Santana B."/>
            <person name="Ovrebo C."/>
            <person name="Racz N."/>
            <person name="Riley R."/>
            <person name="Savchenko A."/>
            <person name="Shiryaev A."/>
            <person name="Soop K."/>
            <person name="Spirin V."/>
            <person name="Szebenyi C."/>
            <person name="Tomsovsky M."/>
            <person name="Tulloss R.E."/>
            <person name="Uehling J."/>
            <person name="Grigoriev I.V."/>
            <person name="Vagvolgyi C."/>
            <person name="Papp T."/>
            <person name="Martin F.M."/>
            <person name="Miettinen O."/>
            <person name="Hibbett D.S."/>
            <person name="Nagy L.G."/>
        </authorList>
    </citation>
    <scope>NUCLEOTIDE SEQUENCE [LARGE SCALE GENOMIC DNA]</scope>
    <source>
        <strain evidence="2 3">FP101781</strain>
    </source>
</reference>
<evidence type="ECO:0000313" key="3">
    <source>
        <dbReference type="Proteomes" id="UP000298030"/>
    </source>
</evidence>
<comment type="caution">
    <text evidence="2">The sequence shown here is derived from an EMBL/GenBank/DDBJ whole genome shotgun (WGS) entry which is preliminary data.</text>
</comment>
<keyword evidence="3" id="KW-1185">Reference proteome</keyword>
<gene>
    <name evidence="2" type="ORF">FA13DRAFT_1719411</name>
</gene>
<evidence type="ECO:0000313" key="2">
    <source>
        <dbReference type="EMBL" id="TEB18854.1"/>
    </source>
</evidence>
<feature type="compositionally biased region" description="Polar residues" evidence="1">
    <location>
        <begin position="74"/>
        <end position="90"/>
    </location>
</feature>
<proteinExistence type="predicted"/>
<dbReference type="EMBL" id="QPFP01000222">
    <property type="protein sequence ID" value="TEB18854.1"/>
    <property type="molecule type" value="Genomic_DNA"/>
</dbReference>
<protein>
    <submittedName>
        <fullName evidence="2">Uncharacterized protein</fullName>
    </submittedName>
</protein>
<accession>A0A4Y7SBT3</accession>
<organism evidence="2 3">
    <name type="scientific">Coprinellus micaceus</name>
    <name type="common">Glistening ink-cap mushroom</name>
    <name type="synonym">Coprinus micaceus</name>
    <dbReference type="NCBI Taxonomy" id="71717"/>
    <lineage>
        <taxon>Eukaryota</taxon>
        <taxon>Fungi</taxon>
        <taxon>Dikarya</taxon>
        <taxon>Basidiomycota</taxon>
        <taxon>Agaricomycotina</taxon>
        <taxon>Agaricomycetes</taxon>
        <taxon>Agaricomycetidae</taxon>
        <taxon>Agaricales</taxon>
        <taxon>Agaricineae</taxon>
        <taxon>Psathyrellaceae</taxon>
        <taxon>Coprinellus</taxon>
    </lineage>
</organism>
<dbReference type="OrthoDB" id="2875868at2759"/>
<sequence>MSSMFASLPFHASLSPQSLQGRPIECNPEGLNLHAKCGNPDPLPLVPALRLPVALPSVQHGPPGIRCSVDRQSDSNAHSSQPSSGRNLLPMTSYTPPAVVCSYRLRNMTDLIIEAQFLHNLAGDKDEGGPCIYHFDSQCQGLKKWAWPCYLGRDGLSTPVSPDELEEHSREYAFRTPCCPCAYLRGVSYTPTKISLLESVNGIKNDPLKRPFIAKRFEPDLLAFMKARDQDVGSITEASGFRRILISPQTEGFGRGANNLKRESGALKIALLLPTDVPKGSQEDDSAPSFLDGVDNGKIDRLMTAGLAEDEFWELFVQCATCGHVSPRTAYPYAHRCAKKVKLTDENLCLRDTDFLEVMAAEAEEEDRLEDEEIEALDRQIDVLRAAMHPRSLPRRGQPSSSQ</sequence>
<dbReference type="AlphaFoldDB" id="A0A4Y7SBT3"/>
<feature type="region of interest" description="Disordered" evidence="1">
    <location>
        <begin position="64"/>
        <end position="90"/>
    </location>
</feature>